<organism evidence="2 3">
    <name type="scientific">Fusarium oxysporum</name>
    <name type="common">Fusarium vascular wilt</name>
    <dbReference type="NCBI Taxonomy" id="5507"/>
    <lineage>
        <taxon>Eukaryota</taxon>
        <taxon>Fungi</taxon>
        <taxon>Dikarya</taxon>
        <taxon>Ascomycota</taxon>
        <taxon>Pezizomycotina</taxon>
        <taxon>Sordariomycetes</taxon>
        <taxon>Hypocreomycetidae</taxon>
        <taxon>Hypocreales</taxon>
        <taxon>Nectriaceae</taxon>
        <taxon>Fusarium</taxon>
        <taxon>Fusarium oxysporum species complex</taxon>
    </lineage>
</organism>
<dbReference type="AlphaFoldDB" id="A0A8H5EGS6"/>
<feature type="region of interest" description="Disordered" evidence="1">
    <location>
        <begin position="1"/>
        <end position="30"/>
    </location>
</feature>
<gene>
    <name evidence="2" type="ORF">FOXYS1_9189</name>
</gene>
<dbReference type="EMBL" id="JAAFOW010001552">
    <property type="protein sequence ID" value="KAF5260165.1"/>
    <property type="molecule type" value="Genomic_DNA"/>
</dbReference>
<evidence type="ECO:0000313" key="2">
    <source>
        <dbReference type="EMBL" id="KAF5260165.1"/>
    </source>
</evidence>
<protein>
    <submittedName>
        <fullName evidence="2">Uncharacterized protein</fullName>
    </submittedName>
</protein>
<evidence type="ECO:0000256" key="1">
    <source>
        <dbReference type="SAM" id="MobiDB-lite"/>
    </source>
</evidence>
<name>A0A8H5EGS6_FUSOX</name>
<accession>A0A8H5EGS6</accession>
<reference evidence="2" key="1">
    <citation type="submission" date="2020-02" db="EMBL/GenBank/DDBJ databases">
        <title>Identification and distribution of gene clusters putatively required for synthesis of sphingolipid metabolism inhibitors in phylogenetically diverse species of the filamentous fungus Fusarium.</title>
        <authorList>
            <person name="Kim H.-S."/>
            <person name="Busman M."/>
            <person name="Brown D.W."/>
            <person name="Divon H."/>
            <person name="Uhlig S."/>
            <person name="Proctor R.H."/>
        </authorList>
    </citation>
    <scope>NUCLEOTIDE SEQUENCE [LARGE SCALE GENOMIC DNA]</scope>
    <source>
        <strain evidence="2">NRRL 39464</strain>
    </source>
</reference>
<comment type="caution">
    <text evidence="2">The sequence shown here is derived from an EMBL/GenBank/DDBJ whole genome shotgun (WGS) entry which is preliminary data.</text>
</comment>
<dbReference type="Proteomes" id="UP000558688">
    <property type="component" value="Unassembled WGS sequence"/>
</dbReference>
<proteinExistence type="predicted"/>
<feature type="compositionally biased region" description="Basic and acidic residues" evidence="1">
    <location>
        <begin position="11"/>
        <end position="20"/>
    </location>
</feature>
<sequence>EAEAAVGLRTDNGDRKRTFVDQDNDFAMDA</sequence>
<evidence type="ECO:0000313" key="3">
    <source>
        <dbReference type="Proteomes" id="UP000558688"/>
    </source>
</evidence>
<feature type="non-terminal residue" evidence="2">
    <location>
        <position position="1"/>
    </location>
</feature>